<reference evidence="2" key="1">
    <citation type="submission" date="2016-06" db="EMBL/GenBank/DDBJ databases">
        <title>Parallel loss of symbiosis genes in relatives of nitrogen-fixing non-legume Parasponia.</title>
        <authorList>
            <person name="Van Velzen R."/>
            <person name="Holmer R."/>
            <person name="Bu F."/>
            <person name="Rutten L."/>
            <person name="Van Zeijl A."/>
            <person name="Liu W."/>
            <person name="Santuari L."/>
            <person name="Cao Q."/>
            <person name="Sharma T."/>
            <person name="Shen D."/>
            <person name="Roswanjaya Y."/>
            <person name="Wardhani T."/>
            <person name="Kalhor M.S."/>
            <person name="Jansen J."/>
            <person name="Van den Hoogen J."/>
            <person name="Gungor B."/>
            <person name="Hartog M."/>
            <person name="Hontelez J."/>
            <person name="Verver J."/>
            <person name="Yang W.-C."/>
            <person name="Schijlen E."/>
            <person name="Repin R."/>
            <person name="Schilthuizen M."/>
            <person name="Schranz E."/>
            <person name="Heidstra R."/>
            <person name="Miyata K."/>
            <person name="Fedorova E."/>
            <person name="Kohlen W."/>
            <person name="Bisseling T."/>
            <person name="Smit S."/>
            <person name="Geurts R."/>
        </authorList>
    </citation>
    <scope>NUCLEOTIDE SEQUENCE [LARGE SCALE GENOMIC DNA]</scope>
    <source>
        <strain evidence="2">cv. WU1-14</strain>
    </source>
</reference>
<protein>
    <submittedName>
        <fullName evidence="1">Uncharacterized protein</fullName>
    </submittedName>
</protein>
<organism evidence="1 2">
    <name type="scientific">Parasponia andersonii</name>
    <name type="common">Sponia andersonii</name>
    <dbReference type="NCBI Taxonomy" id="3476"/>
    <lineage>
        <taxon>Eukaryota</taxon>
        <taxon>Viridiplantae</taxon>
        <taxon>Streptophyta</taxon>
        <taxon>Embryophyta</taxon>
        <taxon>Tracheophyta</taxon>
        <taxon>Spermatophyta</taxon>
        <taxon>Magnoliopsida</taxon>
        <taxon>eudicotyledons</taxon>
        <taxon>Gunneridae</taxon>
        <taxon>Pentapetalae</taxon>
        <taxon>rosids</taxon>
        <taxon>fabids</taxon>
        <taxon>Rosales</taxon>
        <taxon>Cannabaceae</taxon>
        <taxon>Parasponia</taxon>
    </lineage>
</organism>
<comment type="caution">
    <text evidence="1">The sequence shown here is derived from an EMBL/GenBank/DDBJ whole genome shotgun (WGS) entry which is preliminary data.</text>
</comment>
<keyword evidence="2" id="KW-1185">Reference proteome</keyword>
<dbReference type="AlphaFoldDB" id="A0A2P5DUN9"/>
<gene>
    <name evidence="1" type="ORF">PanWU01x14_030170</name>
</gene>
<dbReference type="EMBL" id="JXTB01000015">
    <property type="protein sequence ID" value="PON77008.1"/>
    <property type="molecule type" value="Genomic_DNA"/>
</dbReference>
<name>A0A2P5DUN9_PARAD</name>
<proteinExistence type="predicted"/>
<sequence>ISRGSICCCCPCEAYDSVVLELLVSPPPGCFKLNVDATVCKYSRCIGLGRVVRDSLGAVVACLSRPKTRASDKRRISQR</sequence>
<feature type="non-terminal residue" evidence="1">
    <location>
        <position position="1"/>
    </location>
</feature>
<evidence type="ECO:0000313" key="1">
    <source>
        <dbReference type="EMBL" id="PON77008.1"/>
    </source>
</evidence>
<evidence type="ECO:0000313" key="2">
    <source>
        <dbReference type="Proteomes" id="UP000237105"/>
    </source>
</evidence>
<accession>A0A2P5DUN9</accession>
<dbReference type="Proteomes" id="UP000237105">
    <property type="component" value="Unassembled WGS sequence"/>
</dbReference>
<dbReference type="OrthoDB" id="1906820at2759"/>